<dbReference type="OrthoDB" id="623995at2"/>
<feature type="domain" description="Saccharopine dehydrogenase NADP binding" evidence="1">
    <location>
        <begin position="10"/>
        <end position="137"/>
    </location>
</feature>
<protein>
    <submittedName>
        <fullName evidence="2">Short subunit dehydrogenase-like uncharacterized protein</fullName>
    </submittedName>
</protein>
<reference evidence="2 3" key="1">
    <citation type="submission" date="2018-04" db="EMBL/GenBank/DDBJ databases">
        <title>Genomic Encyclopedia of Archaeal and Bacterial Type Strains, Phase II (KMG-II): from individual species to whole genera.</title>
        <authorList>
            <person name="Goeker M."/>
        </authorList>
    </citation>
    <scope>NUCLEOTIDE SEQUENCE [LARGE SCALE GENOMIC DNA]</scope>
    <source>
        <strain evidence="2 3">DSM 5822</strain>
    </source>
</reference>
<dbReference type="InterPro" id="IPR005097">
    <property type="entry name" value="Sacchrp_dh_NADP-bd"/>
</dbReference>
<dbReference type="InterPro" id="IPR051276">
    <property type="entry name" value="Saccharopine_DH-like_oxidrdct"/>
</dbReference>
<sequence>MSKKQRPYDIILIGATGFTGQLTADYLLKQPHPIRLALAGRNSDKLLQVRELLLADNPHATAPDLLLADSHNMASLRELCSQTHVVISTVGPYALHGEDLVAACITQGCDYVDLTGEPQFVSRMQQTYHHDAQHQNVKIVHCCGFDSIPHDLGVYFTLQTLCQSLGDAVLEQSQVEIAAYVRGHGDISGGTWNSAIEAMPNWQAFIKERRRLHHQTCQGRDIYLHEIPKLQKLKDGWAAPLPTIDPAIVVQSAKRYAYYGKQFRYAHYAVVPQLHRLALASAAVAGIFTVAQFAKGREWLGKRRPSGAGPVAEERAKHWFTVEFQAQVITANKEQHTLRTLVSGGDPGYDETAKMLAESALCLLLDKDVLPKHYGIVTPAEGMGTALLSRLQAAGIRFEEK</sequence>
<dbReference type="Proteomes" id="UP000244223">
    <property type="component" value="Unassembled WGS sequence"/>
</dbReference>
<dbReference type="GO" id="GO:0009247">
    <property type="term" value="P:glycolipid biosynthetic process"/>
    <property type="evidence" value="ECO:0007669"/>
    <property type="project" value="TreeGrafter"/>
</dbReference>
<dbReference type="InterPro" id="IPR036291">
    <property type="entry name" value="NAD(P)-bd_dom_sf"/>
</dbReference>
<dbReference type="AlphaFoldDB" id="A0A2T5IZ37"/>
<organism evidence="2 3">
    <name type="scientific">Agitococcus lubricus</name>
    <dbReference type="NCBI Taxonomy" id="1077255"/>
    <lineage>
        <taxon>Bacteria</taxon>
        <taxon>Pseudomonadati</taxon>
        <taxon>Pseudomonadota</taxon>
        <taxon>Gammaproteobacteria</taxon>
        <taxon>Moraxellales</taxon>
        <taxon>Moraxellaceae</taxon>
        <taxon>Agitococcus</taxon>
    </lineage>
</organism>
<dbReference type="GO" id="GO:0005886">
    <property type="term" value="C:plasma membrane"/>
    <property type="evidence" value="ECO:0007669"/>
    <property type="project" value="TreeGrafter"/>
</dbReference>
<dbReference type="Gene3D" id="3.40.50.720">
    <property type="entry name" value="NAD(P)-binding Rossmann-like Domain"/>
    <property type="match status" value="1"/>
</dbReference>
<evidence type="ECO:0000313" key="3">
    <source>
        <dbReference type="Proteomes" id="UP000244223"/>
    </source>
</evidence>
<dbReference type="PANTHER" id="PTHR12286:SF5">
    <property type="entry name" value="SACCHAROPINE DEHYDROGENASE-LIKE OXIDOREDUCTASE"/>
    <property type="match status" value="1"/>
</dbReference>
<proteinExistence type="predicted"/>
<dbReference type="PANTHER" id="PTHR12286">
    <property type="entry name" value="SACCHAROPINE DEHYDROGENASE-LIKE OXIDOREDUCTASE"/>
    <property type="match status" value="1"/>
</dbReference>
<keyword evidence="3" id="KW-1185">Reference proteome</keyword>
<accession>A0A2T5IZ37</accession>
<dbReference type="EMBL" id="QAON01000007">
    <property type="protein sequence ID" value="PTQ89284.1"/>
    <property type="molecule type" value="Genomic_DNA"/>
</dbReference>
<gene>
    <name evidence="2" type="ORF">C8N29_10712</name>
</gene>
<dbReference type="Pfam" id="PF03435">
    <property type="entry name" value="Sacchrp_dh_NADP"/>
    <property type="match status" value="1"/>
</dbReference>
<dbReference type="SUPFAM" id="SSF51735">
    <property type="entry name" value="NAD(P)-binding Rossmann-fold domains"/>
    <property type="match status" value="1"/>
</dbReference>
<evidence type="ECO:0000259" key="1">
    <source>
        <dbReference type="Pfam" id="PF03435"/>
    </source>
</evidence>
<evidence type="ECO:0000313" key="2">
    <source>
        <dbReference type="EMBL" id="PTQ89284.1"/>
    </source>
</evidence>
<name>A0A2T5IZ37_9GAMM</name>
<dbReference type="RefSeq" id="WP_107865619.1">
    <property type="nucleotide sequence ID" value="NZ_QAON01000007.1"/>
</dbReference>
<comment type="caution">
    <text evidence="2">The sequence shown here is derived from an EMBL/GenBank/DDBJ whole genome shotgun (WGS) entry which is preliminary data.</text>
</comment>